<dbReference type="Gramene" id="LPERR08G03210.1">
    <property type="protein sequence ID" value="LPERR08G03210.1"/>
    <property type="gene ID" value="LPERR08G03210"/>
</dbReference>
<dbReference type="HOGENOM" id="CLU_038957_5_0_1"/>
<keyword evidence="7" id="KW-0408">Iron</keyword>
<evidence type="ECO:0000256" key="3">
    <source>
        <dbReference type="ARBA" id="ARBA00022496"/>
    </source>
</evidence>
<feature type="transmembrane region" description="Helical" evidence="11">
    <location>
        <begin position="96"/>
        <end position="118"/>
    </location>
</feature>
<keyword evidence="9 11" id="KW-0472">Membrane</keyword>
<dbReference type="GO" id="GO:0005384">
    <property type="term" value="F:manganese ion transmembrane transporter activity"/>
    <property type="evidence" value="ECO:0007669"/>
    <property type="project" value="InterPro"/>
</dbReference>
<reference evidence="13" key="2">
    <citation type="submission" date="2013-12" db="EMBL/GenBank/DDBJ databases">
        <authorList>
            <person name="Yu Y."/>
            <person name="Lee S."/>
            <person name="de Baynast K."/>
            <person name="Wissotski M."/>
            <person name="Liu L."/>
            <person name="Talag J."/>
            <person name="Goicoechea J."/>
            <person name="Angelova A."/>
            <person name="Jetty R."/>
            <person name="Kudrna D."/>
            <person name="Golser W."/>
            <person name="Rivera L."/>
            <person name="Zhang J."/>
            <person name="Wing R."/>
        </authorList>
    </citation>
    <scope>NUCLEOTIDE SEQUENCE</scope>
</reference>
<dbReference type="GO" id="GO:0140315">
    <property type="term" value="F:iron ion sequestering activity"/>
    <property type="evidence" value="ECO:0007669"/>
    <property type="project" value="UniProtKB-UniRule"/>
</dbReference>
<evidence type="ECO:0000256" key="11">
    <source>
        <dbReference type="RuleBase" id="RU369115"/>
    </source>
</evidence>
<evidence type="ECO:0000256" key="9">
    <source>
        <dbReference type="ARBA" id="ARBA00023136"/>
    </source>
</evidence>
<feature type="transmembrane region" description="Helical" evidence="11">
    <location>
        <begin position="161"/>
        <end position="186"/>
    </location>
</feature>
<sequence>MQMNSTSPSPAKSGGEQEHAEKAVHVVVVGDGEAVAVTQSTQKGDDGDDVTDYSGRAQWLRAAVLGATDGLVSVASLMIGIGAVNETSRSMLVSGLAGLVAGACSMAIGEFVSVYAQFDIEAAAARRRRRDAGEKGDNSEEDFLRRLPSPSKAAAASAMAWAARVAAVCAVTTASLAGFGALGAAVGGASPAMSAARVLIGGWAAMAACYGVLRLFATM</sequence>
<reference evidence="12 13" key="1">
    <citation type="submission" date="2012-08" db="EMBL/GenBank/DDBJ databases">
        <title>Oryza genome evolution.</title>
        <authorList>
            <person name="Wing R.A."/>
        </authorList>
    </citation>
    <scope>NUCLEOTIDE SEQUENCE</scope>
</reference>
<evidence type="ECO:0000256" key="7">
    <source>
        <dbReference type="ARBA" id="ARBA00023004"/>
    </source>
</evidence>
<keyword evidence="4 11" id="KW-0926">Vacuole</keyword>
<dbReference type="PANTHER" id="PTHR31851">
    <property type="entry name" value="FE(2+)/MN(2+) TRANSPORTER PCL1"/>
    <property type="match status" value="1"/>
</dbReference>
<proteinExistence type="inferred from homology"/>
<keyword evidence="8 11" id="KW-0406">Ion transport</keyword>
<dbReference type="AlphaFoldDB" id="A0A0D9X4H8"/>
<evidence type="ECO:0000256" key="8">
    <source>
        <dbReference type="ARBA" id="ARBA00023065"/>
    </source>
</evidence>
<comment type="catalytic activity">
    <reaction evidence="10">
        <text>Fe(2+)(in) = Fe(2+)(out)</text>
        <dbReference type="Rhea" id="RHEA:28486"/>
        <dbReference type="ChEBI" id="CHEBI:29033"/>
    </reaction>
    <physiologicalReaction direction="left-to-right" evidence="10">
        <dbReference type="Rhea" id="RHEA:28487"/>
    </physiologicalReaction>
</comment>
<dbReference type="eggNOG" id="KOG4473">
    <property type="taxonomic scope" value="Eukaryota"/>
</dbReference>
<keyword evidence="13" id="KW-1185">Reference proteome</keyword>
<comment type="function">
    <text evidence="11">Vacuolar Fe(2+) uptake transporter.</text>
</comment>
<keyword evidence="6 11" id="KW-1133">Transmembrane helix</keyword>
<dbReference type="STRING" id="77586.A0A0D9X4H8"/>
<evidence type="ECO:0000313" key="12">
    <source>
        <dbReference type="EnsemblPlants" id="LPERR08G03210.1"/>
    </source>
</evidence>
<evidence type="ECO:0000256" key="6">
    <source>
        <dbReference type="ARBA" id="ARBA00022989"/>
    </source>
</evidence>
<feature type="transmembrane region" description="Helical" evidence="11">
    <location>
        <begin position="62"/>
        <end position="84"/>
    </location>
</feature>
<dbReference type="GO" id="GO:0005381">
    <property type="term" value="F:iron ion transmembrane transporter activity"/>
    <property type="evidence" value="ECO:0007669"/>
    <property type="project" value="UniProtKB-UniRule"/>
</dbReference>
<protein>
    <recommendedName>
        <fullName evidence="11">Vacuolar iron transporter</fullName>
    </recommendedName>
</protein>
<accession>A0A0D9X4H8</accession>
<keyword evidence="8 11" id="KW-0813">Transport</keyword>
<keyword evidence="5 11" id="KW-0812">Transmembrane</keyword>
<evidence type="ECO:0000256" key="5">
    <source>
        <dbReference type="ARBA" id="ARBA00022692"/>
    </source>
</evidence>
<dbReference type="InterPro" id="IPR008217">
    <property type="entry name" value="Ccc1_fam"/>
</dbReference>
<dbReference type="GO" id="GO:0005774">
    <property type="term" value="C:vacuolar membrane"/>
    <property type="evidence" value="ECO:0007669"/>
    <property type="project" value="UniProtKB-SubCell"/>
</dbReference>
<feature type="transmembrane region" description="Helical" evidence="11">
    <location>
        <begin position="198"/>
        <end position="217"/>
    </location>
</feature>
<dbReference type="Pfam" id="PF01988">
    <property type="entry name" value="VIT1"/>
    <property type="match status" value="1"/>
</dbReference>
<organism evidence="12 13">
    <name type="scientific">Leersia perrieri</name>
    <dbReference type="NCBI Taxonomy" id="77586"/>
    <lineage>
        <taxon>Eukaryota</taxon>
        <taxon>Viridiplantae</taxon>
        <taxon>Streptophyta</taxon>
        <taxon>Embryophyta</taxon>
        <taxon>Tracheophyta</taxon>
        <taxon>Spermatophyta</taxon>
        <taxon>Magnoliopsida</taxon>
        <taxon>Liliopsida</taxon>
        <taxon>Poales</taxon>
        <taxon>Poaceae</taxon>
        <taxon>BOP clade</taxon>
        <taxon>Oryzoideae</taxon>
        <taxon>Oryzeae</taxon>
        <taxon>Oryzinae</taxon>
        <taxon>Leersia</taxon>
    </lineage>
</organism>
<evidence type="ECO:0000256" key="2">
    <source>
        <dbReference type="ARBA" id="ARBA00007049"/>
    </source>
</evidence>
<evidence type="ECO:0000256" key="4">
    <source>
        <dbReference type="ARBA" id="ARBA00022554"/>
    </source>
</evidence>
<keyword evidence="3" id="KW-0410">Iron transport</keyword>
<comment type="similarity">
    <text evidence="2 11">Belongs to the CCC1 family.</text>
</comment>
<dbReference type="Proteomes" id="UP000032180">
    <property type="component" value="Chromosome 8"/>
</dbReference>
<dbReference type="GO" id="GO:0030026">
    <property type="term" value="P:intracellular manganese ion homeostasis"/>
    <property type="evidence" value="ECO:0007669"/>
    <property type="project" value="InterPro"/>
</dbReference>
<evidence type="ECO:0000256" key="10">
    <source>
        <dbReference type="ARBA" id="ARBA00044464"/>
    </source>
</evidence>
<dbReference type="EnsemblPlants" id="LPERR08G03210.1">
    <property type="protein sequence ID" value="LPERR08G03210.1"/>
    <property type="gene ID" value="LPERR08G03210"/>
</dbReference>
<comment type="caution">
    <text evidence="11">Lacks conserved residue(s) required for the propagation of feature annotation.</text>
</comment>
<evidence type="ECO:0000256" key="1">
    <source>
        <dbReference type="ARBA" id="ARBA00004128"/>
    </source>
</evidence>
<reference evidence="12" key="3">
    <citation type="submission" date="2015-04" db="UniProtKB">
        <authorList>
            <consortium name="EnsemblPlants"/>
        </authorList>
    </citation>
    <scope>IDENTIFICATION</scope>
</reference>
<name>A0A0D9X4H8_9ORYZ</name>
<evidence type="ECO:0000313" key="13">
    <source>
        <dbReference type="Proteomes" id="UP000032180"/>
    </source>
</evidence>
<comment type="subcellular location">
    <subcellularLocation>
        <location evidence="1 11">Vacuole membrane</location>
        <topology evidence="1 11">Multi-pass membrane protein</topology>
    </subcellularLocation>
</comment>